<dbReference type="SUPFAM" id="SSF69618">
    <property type="entry name" value="HemD-like"/>
    <property type="match status" value="1"/>
</dbReference>
<dbReference type="RefSeq" id="WP_138843306.1">
    <property type="nucleotide sequence ID" value="NZ_VCPD01000004.1"/>
</dbReference>
<keyword evidence="3" id="KW-1185">Reference proteome</keyword>
<evidence type="ECO:0000313" key="2">
    <source>
        <dbReference type="EMBL" id="TMV07234.1"/>
    </source>
</evidence>
<evidence type="ECO:0000313" key="3">
    <source>
        <dbReference type="Proteomes" id="UP001193035"/>
    </source>
</evidence>
<proteinExistence type="predicted"/>
<dbReference type="Gene3D" id="3.40.50.10090">
    <property type="match status" value="2"/>
</dbReference>
<feature type="domain" description="Tetrapyrrole biosynthesis uroporphyrinogen III synthase" evidence="1">
    <location>
        <begin position="23"/>
        <end position="216"/>
    </location>
</feature>
<evidence type="ECO:0000259" key="1">
    <source>
        <dbReference type="Pfam" id="PF02602"/>
    </source>
</evidence>
<accession>A0ABY2WY98</accession>
<dbReference type="InterPro" id="IPR003754">
    <property type="entry name" value="4pyrrol_synth_uPrphyn_synth"/>
</dbReference>
<dbReference type="EMBL" id="VCPD01000004">
    <property type="protein sequence ID" value="TMV07234.1"/>
    <property type="molecule type" value="Genomic_DNA"/>
</dbReference>
<gene>
    <name evidence="2" type="ORF">FGK63_14120</name>
</gene>
<organism evidence="2 3">
    <name type="scientific">Ruegeria sediminis</name>
    <dbReference type="NCBI Taxonomy" id="2583820"/>
    <lineage>
        <taxon>Bacteria</taxon>
        <taxon>Pseudomonadati</taxon>
        <taxon>Pseudomonadota</taxon>
        <taxon>Alphaproteobacteria</taxon>
        <taxon>Rhodobacterales</taxon>
        <taxon>Roseobacteraceae</taxon>
        <taxon>Ruegeria</taxon>
    </lineage>
</organism>
<dbReference type="Pfam" id="PF02602">
    <property type="entry name" value="HEM4"/>
    <property type="match status" value="1"/>
</dbReference>
<dbReference type="Proteomes" id="UP001193035">
    <property type="component" value="Unassembled WGS sequence"/>
</dbReference>
<sequence>MTRPRAASERFVAQLPPKLRGRMRVVHSPLLDIRPIERKIDVSGLRGLIFTSANGVSAAAPLMRNRSLPAYCVGEATTAAAEKAGWTAQMAGETAEELIATLLHQRPGSPLLHLRGEHSRGHLAERLTQLGLTVRDQAIYRQRLLPFSKEARAVMSGHLPVIAPVFSPRTARQFADLWTGQAPLWLAAISKAAAEPLDSLDFRRLKVAKRPNSEKMRLAVKKLAKHAMRVEGVGDAD</sequence>
<name>A0ABY2WY98_9RHOB</name>
<protein>
    <submittedName>
        <fullName evidence="2">Uroporphyrinogen-III synthase</fullName>
    </submittedName>
</protein>
<comment type="caution">
    <text evidence="2">The sequence shown here is derived from an EMBL/GenBank/DDBJ whole genome shotgun (WGS) entry which is preliminary data.</text>
</comment>
<dbReference type="CDD" id="cd06578">
    <property type="entry name" value="HemD"/>
    <property type="match status" value="1"/>
</dbReference>
<reference evidence="2 3" key="1">
    <citation type="submission" date="2019-05" db="EMBL/GenBank/DDBJ databases">
        <title>Ruegeria sp. nov., isolated from tidal flat.</title>
        <authorList>
            <person name="Kim W."/>
        </authorList>
    </citation>
    <scope>NUCLEOTIDE SEQUENCE [LARGE SCALE GENOMIC DNA]</scope>
    <source>
        <strain evidence="2 3">CAU 1488</strain>
    </source>
</reference>
<dbReference type="InterPro" id="IPR036108">
    <property type="entry name" value="4pyrrol_syn_uPrphyn_synt_sf"/>
</dbReference>